<accession>A0A9P4MTH2</accession>
<name>A0A9P4MTH2_9PLEO</name>
<gene>
    <name evidence="2" type="ORF">GQ43DRAFT_132571</name>
</gene>
<dbReference type="EMBL" id="ML994098">
    <property type="protein sequence ID" value="KAF2199073.1"/>
    <property type="molecule type" value="Genomic_DNA"/>
</dbReference>
<dbReference type="Proteomes" id="UP000799536">
    <property type="component" value="Unassembled WGS sequence"/>
</dbReference>
<evidence type="ECO:0000256" key="1">
    <source>
        <dbReference type="SAM" id="MobiDB-lite"/>
    </source>
</evidence>
<feature type="region of interest" description="Disordered" evidence="1">
    <location>
        <begin position="36"/>
        <end position="59"/>
    </location>
</feature>
<evidence type="ECO:0000313" key="3">
    <source>
        <dbReference type="Proteomes" id="UP000799536"/>
    </source>
</evidence>
<protein>
    <submittedName>
        <fullName evidence="2">Uncharacterized protein</fullName>
    </submittedName>
</protein>
<sequence>MKDDGKITADQEIKKKKKKFGSLLNPFKPLHAYRKQKVSGMGSQRKPDSLTASSGSDDSTVISFTSSSLSLQSSSTTPSSTALTSRSGQMASNAAIRQAHSMQNGTSFWMRAYYWVPNDREKFLAAANEIRKKGSIVLRVFWNTTNIRTLATF</sequence>
<keyword evidence="3" id="KW-1185">Reference proteome</keyword>
<comment type="caution">
    <text evidence="2">The sequence shown here is derived from an EMBL/GenBank/DDBJ whole genome shotgun (WGS) entry which is preliminary data.</text>
</comment>
<proteinExistence type="predicted"/>
<evidence type="ECO:0000313" key="2">
    <source>
        <dbReference type="EMBL" id="KAF2199073.1"/>
    </source>
</evidence>
<organism evidence="2 3">
    <name type="scientific">Delitschia confertaspora ATCC 74209</name>
    <dbReference type="NCBI Taxonomy" id="1513339"/>
    <lineage>
        <taxon>Eukaryota</taxon>
        <taxon>Fungi</taxon>
        <taxon>Dikarya</taxon>
        <taxon>Ascomycota</taxon>
        <taxon>Pezizomycotina</taxon>
        <taxon>Dothideomycetes</taxon>
        <taxon>Pleosporomycetidae</taxon>
        <taxon>Pleosporales</taxon>
        <taxon>Delitschiaceae</taxon>
        <taxon>Delitschia</taxon>
    </lineage>
</organism>
<dbReference type="AlphaFoldDB" id="A0A9P4MTH2"/>
<reference evidence="2" key="1">
    <citation type="journal article" date="2020" name="Stud. Mycol.">
        <title>101 Dothideomycetes genomes: a test case for predicting lifestyles and emergence of pathogens.</title>
        <authorList>
            <person name="Haridas S."/>
            <person name="Albert R."/>
            <person name="Binder M."/>
            <person name="Bloem J."/>
            <person name="Labutti K."/>
            <person name="Salamov A."/>
            <person name="Andreopoulos B."/>
            <person name="Baker S."/>
            <person name="Barry K."/>
            <person name="Bills G."/>
            <person name="Bluhm B."/>
            <person name="Cannon C."/>
            <person name="Castanera R."/>
            <person name="Culley D."/>
            <person name="Daum C."/>
            <person name="Ezra D."/>
            <person name="Gonzalez J."/>
            <person name="Henrissat B."/>
            <person name="Kuo A."/>
            <person name="Liang C."/>
            <person name="Lipzen A."/>
            <person name="Lutzoni F."/>
            <person name="Magnuson J."/>
            <person name="Mondo S."/>
            <person name="Nolan M."/>
            <person name="Ohm R."/>
            <person name="Pangilinan J."/>
            <person name="Park H.-J."/>
            <person name="Ramirez L."/>
            <person name="Alfaro M."/>
            <person name="Sun H."/>
            <person name="Tritt A."/>
            <person name="Yoshinaga Y."/>
            <person name="Zwiers L.-H."/>
            <person name="Turgeon B."/>
            <person name="Goodwin S."/>
            <person name="Spatafora J."/>
            <person name="Crous P."/>
            <person name="Grigoriev I."/>
        </authorList>
    </citation>
    <scope>NUCLEOTIDE SEQUENCE</scope>
    <source>
        <strain evidence="2">ATCC 74209</strain>
    </source>
</reference>